<evidence type="ECO:0008006" key="3">
    <source>
        <dbReference type="Google" id="ProtNLM"/>
    </source>
</evidence>
<sequence>MSDRFTHIINGFKALKKIYPNKKMVKKMLNSLLTTWEAKVTSIEESKDFNSLSLDKLIDSLLTYEMKINHNA</sequence>
<organism evidence="1 2">
    <name type="scientific">Gossypium stocksii</name>
    <dbReference type="NCBI Taxonomy" id="47602"/>
    <lineage>
        <taxon>Eukaryota</taxon>
        <taxon>Viridiplantae</taxon>
        <taxon>Streptophyta</taxon>
        <taxon>Embryophyta</taxon>
        <taxon>Tracheophyta</taxon>
        <taxon>Spermatophyta</taxon>
        <taxon>Magnoliopsida</taxon>
        <taxon>eudicotyledons</taxon>
        <taxon>Gunneridae</taxon>
        <taxon>Pentapetalae</taxon>
        <taxon>rosids</taxon>
        <taxon>malvids</taxon>
        <taxon>Malvales</taxon>
        <taxon>Malvaceae</taxon>
        <taxon>Malvoideae</taxon>
        <taxon>Gossypium</taxon>
    </lineage>
</organism>
<proteinExistence type="predicted"/>
<dbReference type="Pfam" id="PF14223">
    <property type="entry name" value="Retrotran_gag_2"/>
    <property type="match status" value="1"/>
</dbReference>
<evidence type="ECO:0000313" key="1">
    <source>
        <dbReference type="EMBL" id="KAH1047233.1"/>
    </source>
</evidence>
<accession>A0A9D3UKY4</accession>
<evidence type="ECO:0000313" key="2">
    <source>
        <dbReference type="Proteomes" id="UP000828251"/>
    </source>
</evidence>
<dbReference type="EMBL" id="JAIQCV010000011">
    <property type="protein sequence ID" value="KAH1047233.1"/>
    <property type="molecule type" value="Genomic_DNA"/>
</dbReference>
<gene>
    <name evidence="1" type="ORF">J1N35_038017</name>
</gene>
<reference evidence="1 2" key="1">
    <citation type="journal article" date="2021" name="Plant Biotechnol. J.">
        <title>Multi-omics assisted identification of the key and species-specific regulatory components of drought-tolerant mechanisms in Gossypium stocksii.</title>
        <authorList>
            <person name="Yu D."/>
            <person name="Ke L."/>
            <person name="Zhang D."/>
            <person name="Wu Y."/>
            <person name="Sun Y."/>
            <person name="Mei J."/>
            <person name="Sun J."/>
            <person name="Sun Y."/>
        </authorList>
    </citation>
    <scope>NUCLEOTIDE SEQUENCE [LARGE SCALE GENOMIC DNA]</scope>
    <source>
        <strain evidence="2">cv. E1</strain>
        <tissue evidence="1">Leaf</tissue>
    </source>
</reference>
<comment type="caution">
    <text evidence="1">The sequence shown here is derived from an EMBL/GenBank/DDBJ whole genome shotgun (WGS) entry which is preliminary data.</text>
</comment>
<dbReference type="OrthoDB" id="1932348at2759"/>
<name>A0A9D3UKY4_9ROSI</name>
<keyword evidence="2" id="KW-1185">Reference proteome</keyword>
<dbReference type="Proteomes" id="UP000828251">
    <property type="component" value="Unassembled WGS sequence"/>
</dbReference>
<dbReference type="AlphaFoldDB" id="A0A9D3UKY4"/>
<protein>
    <recommendedName>
        <fullName evidence="3">UBN2 domain-containing protein</fullName>
    </recommendedName>
</protein>